<dbReference type="Proteomes" id="UP001529510">
    <property type="component" value="Unassembled WGS sequence"/>
</dbReference>
<feature type="non-terminal residue" evidence="1">
    <location>
        <position position="1"/>
    </location>
</feature>
<evidence type="ECO:0000313" key="2">
    <source>
        <dbReference type="Proteomes" id="UP001529510"/>
    </source>
</evidence>
<evidence type="ECO:0008006" key="3">
    <source>
        <dbReference type="Google" id="ProtNLM"/>
    </source>
</evidence>
<dbReference type="PANTHER" id="PTHR22106">
    <property type="entry name" value="COILED-COIL DOMAIN-CONTAINING PROTEIN 78"/>
    <property type="match status" value="1"/>
</dbReference>
<reference evidence="1 2" key="1">
    <citation type="submission" date="2024-05" db="EMBL/GenBank/DDBJ databases">
        <title>Genome sequencing and assembly of Indian major carp, Cirrhinus mrigala (Hamilton, 1822).</title>
        <authorList>
            <person name="Mohindra V."/>
            <person name="Chowdhury L.M."/>
            <person name="Lal K."/>
            <person name="Jena J.K."/>
        </authorList>
    </citation>
    <scope>NUCLEOTIDE SEQUENCE [LARGE SCALE GENOMIC DNA]</scope>
    <source>
        <strain evidence="1">CM1030</strain>
        <tissue evidence="1">Blood</tissue>
    </source>
</reference>
<comment type="caution">
    <text evidence="1">The sequence shown here is derived from an EMBL/GenBank/DDBJ whole genome shotgun (WGS) entry which is preliminary data.</text>
</comment>
<sequence>EFVTAAGDGDLGQKLKGFVESVLEEVKTSYRSREEQLTKAVRMYRKRIQGLSNTYQQLLIAY</sequence>
<dbReference type="EMBL" id="JAMKFB020000024">
    <property type="protein sequence ID" value="KAL0156237.1"/>
    <property type="molecule type" value="Genomic_DNA"/>
</dbReference>
<evidence type="ECO:0000313" key="1">
    <source>
        <dbReference type="EMBL" id="KAL0156237.1"/>
    </source>
</evidence>
<proteinExistence type="predicted"/>
<dbReference type="PANTHER" id="PTHR22106:SF5">
    <property type="entry name" value="COILED-COIL DOMAIN-CONTAINING PROTEIN 78"/>
    <property type="match status" value="1"/>
</dbReference>
<name>A0ABD0N4Y8_CIRMR</name>
<feature type="non-terminal residue" evidence="1">
    <location>
        <position position="62"/>
    </location>
</feature>
<organism evidence="1 2">
    <name type="scientific">Cirrhinus mrigala</name>
    <name type="common">Mrigala</name>
    <dbReference type="NCBI Taxonomy" id="683832"/>
    <lineage>
        <taxon>Eukaryota</taxon>
        <taxon>Metazoa</taxon>
        <taxon>Chordata</taxon>
        <taxon>Craniata</taxon>
        <taxon>Vertebrata</taxon>
        <taxon>Euteleostomi</taxon>
        <taxon>Actinopterygii</taxon>
        <taxon>Neopterygii</taxon>
        <taxon>Teleostei</taxon>
        <taxon>Ostariophysi</taxon>
        <taxon>Cypriniformes</taxon>
        <taxon>Cyprinidae</taxon>
        <taxon>Labeoninae</taxon>
        <taxon>Labeonini</taxon>
        <taxon>Cirrhinus</taxon>
    </lineage>
</organism>
<dbReference type="AlphaFoldDB" id="A0ABD0N4Y8"/>
<keyword evidence="2" id="KW-1185">Reference proteome</keyword>
<dbReference type="InterPro" id="IPR039873">
    <property type="entry name" value="CCDC78"/>
</dbReference>
<accession>A0ABD0N4Y8</accession>
<protein>
    <recommendedName>
        <fullName evidence="3">Apolipoprotein E</fullName>
    </recommendedName>
</protein>
<gene>
    <name evidence="1" type="ORF">M9458_047483</name>
</gene>